<dbReference type="PANTHER" id="PTHR35525">
    <property type="entry name" value="BLL6575 PROTEIN"/>
    <property type="match status" value="1"/>
</dbReference>
<name>A0ABT1TA07_9SPHI</name>
<protein>
    <submittedName>
        <fullName evidence="2">CGNR zinc finger domain-containing protein</fullName>
    </submittedName>
</protein>
<feature type="domain" description="Zinc finger CGNR" evidence="1">
    <location>
        <begin position="161"/>
        <end position="201"/>
    </location>
</feature>
<reference evidence="2 3" key="1">
    <citation type="submission" date="2022-07" db="EMBL/GenBank/DDBJ databases">
        <title>Mucilaginibacter sp. JC4.</title>
        <authorList>
            <person name="Le V."/>
            <person name="Ko S.-R."/>
            <person name="Ahn C.-Y."/>
            <person name="Oh H.-M."/>
        </authorList>
    </citation>
    <scope>NUCLEOTIDE SEQUENCE [LARGE SCALE GENOMIC DNA]</scope>
    <source>
        <strain evidence="2 3">JC4</strain>
    </source>
</reference>
<sequence length="208" mass="23880">MNKERNIANLPLDGGLLCLDFVNTVQTRKKEASYEYLPNYAAFLQWCIKLDIISPNEVKEFEKIVEHSPATAITAYHHIIIARELLYKVFSGKADGKPIEEDVLNKFNEILAEALQHTGFENRKEGLQECWLNPDSDIAAPLWKVMKSAYDILTAPEAKYVKECSACGWLFLDKSRTHTRRWCNPLECGSIDKATRYYHRQKAKKAKA</sequence>
<dbReference type="PANTHER" id="PTHR35525:SF3">
    <property type="entry name" value="BLL6575 PROTEIN"/>
    <property type="match status" value="1"/>
</dbReference>
<dbReference type="SUPFAM" id="SSF160904">
    <property type="entry name" value="Jann2411-like"/>
    <property type="match status" value="1"/>
</dbReference>
<dbReference type="Gene3D" id="1.10.3300.10">
    <property type="entry name" value="Jann2411-like domain"/>
    <property type="match status" value="1"/>
</dbReference>
<dbReference type="Proteomes" id="UP001204376">
    <property type="component" value="Unassembled WGS sequence"/>
</dbReference>
<dbReference type="InterPro" id="IPR021005">
    <property type="entry name" value="Znf_CGNR"/>
</dbReference>
<keyword evidence="3" id="KW-1185">Reference proteome</keyword>
<evidence type="ECO:0000313" key="2">
    <source>
        <dbReference type="EMBL" id="MCQ6961252.1"/>
    </source>
</evidence>
<proteinExistence type="predicted"/>
<dbReference type="RefSeq" id="WP_256541422.1">
    <property type="nucleotide sequence ID" value="NZ_JANHOH010000012.1"/>
</dbReference>
<evidence type="ECO:0000313" key="3">
    <source>
        <dbReference type="Proteomes" id="UP001204376"/>
    </source>
</evidence>
<evidence type="ECO:0000259" key="1">
    <source>
        <dbReference type="Pfam" id="PF11706"/>
    </source>
</evidence>
<dbReference type="InterPro" id="IPR023286">
    <property type="entry name" value="ABATE_dom_sf"/>
</dbReference>
<dbReference type="Pfam" id="PF07336">
    <property type="entry name" value="ABATE"/>
    <property type="match status" value="1"/>
</dbReference>
<dbReference type="InterPro" id="IPR010852">
    <property type="entry name" value="ABATE"/>
</dbReference>
<dbReference type="EMBL" id="JANHOH010000012">
    <property type="protein sequence ID" value="MCQ6961252.1"/>
    <property type="molecule type" value="Genomic_DNA"/>
</dbReference>
<dbReference type="Pfam" id="PF11706">
    <property type="entry name" value="zf-CGNR"/>
    <property type="match status" value="1"/>
</dbReference>
<gene>
    <name evidence="2" type="ORF">NPE20_24980</name>
</gene>
<accession>A0ABT1TA07</accession>
<organism evidence="2 3">
    <name type="scientific">Mucilaginibacter aquariorum</name>
    <dbReference type="NCBI Taxonomy" id="2967225"/>
    <lineage>
        <taxon>Bacteria</taxon>
        <taxon>Pseudomonadati</taxon>
        <taxon>Bacteroidota</taxon>
        <taxon>Sphingobacteriia</taxon>
        <taxon>Sphingobacteriales</taxon>
        <taxon>Sphingobacteriaceae</taxon>
        <taxon>Mucilaginibacter</taxon>
    </lineage>
</organism>
<comment type="caution">
    <text evidence="2">The sequence shown here is derived from an EMBL/GenBank/DDBJ whole genome shotgun (WGS) entry which is preliminary data.</text>
</comment>